<feature type="region of interest" description="Disordered" evidence="3">
    <location>
        <begin position="116"/>
        <end position="140"/>
    </location>
</feature>
<gene>
    <name evidence="5" type="ORF">MAE02_22700</name>
</gene>
<evidence type="ECO:0000313" key="6">
    <source>
        <dbReference type="Proteomes" id="UP000321085"/>
    </source>
</evidence>
<dbReference type="PANTHER" id="PTHR44591:SF21">
    <property type="entry name" value="TWO-COMPONENT RESPONSE REGULATOR"/>
    <property type="match status" value="1"/>
</dbReference>
<sequence>MEDEPLVRLVVADVLIDADFRVIEAVNAAEALTVLEAGVEVDVLLTDVEMPSGINGYELAQLVSGRWPDIEILITSGREWPQQGDLPAGAAFLAKPCPNETLVSYVESAAKRVHAAKDARAAHDPSGSTDDTVVPFPKTG</sequence>
<dbReference type="SUPFAM" id="SSF52172">
    <property type="entry name" value="CheY-like"/>
    <property type="match status" value="1"/>
</dbReference>
<dbReference type="InterPro" id="IPR050595">
    <property type="entry name" value="Bact_response_regulator"/>
</dbReference>
<accession>A0A512BRP5</accession>
<evidence type="ECO:0000256" key="1">
    <source>
        <dbReference type="ARBA" id="ARBA00022553"/>
    </source>
</evidence>
<protein>
    <recommendedName>
        <fullName evidence="4">Response regulatory domain-containing protein</fullName>
    </recommendedName>
</protein>
<feature type="modified residue" description="4-aspartylphosphate" evidence="2">
    <location>
        <position position="47"/>
    </location>
</feature>
<evidence type="ECO:0000259" key="4">
    <source>
        <dbReference type="PROSITE" id="PS50110"/>
    </source>
</evidence>
<dbReference type="Proteomes" id="UP000321085">
    <property type="component" value="Unassembled WGS sequence"/>
</dbReference>
<keyword evidence="6" id="KW-1185">Reference proteome</keyword>
<feature type="domain" description="Response regulatory" evidence="4">
    <location>
        <begin position="1"/>
        <end position="110"/>
    </location>
</feature>
<dbReference type="InterPro" id="IPR011006">
    <property type="entry name" value="CheY-like_superfamily"/>
</dbReference>
<dbReference type="InterPro" id="IPR001789">
    <property type="entry name" value="Sig_transdc_resp-reg_receiver"/>
</dbReference>
<dbReference type="PANTHER" id="PTHR44591">
    <property type="entry name" value="STRESS RESPONSE REGULATOR PROTEIN 1"/>
    <property type="match status" value="1"/>
</dbReference>
<evidence type="ECO:0000256" key="3">
    <source>
        <dbReference type="SAM" id="MobiDB-lite"/>
    </source>
</evidence>
<keyword evidence="1 2" id="KW-0597">Phosphoprotein</keyword>
<dbReference type="Pfam" id="PF00072">
    <property type="entry name" value="Response_reg"/>
    <property type="match status" value="1"/>
</dbReference>
<reference evidence="5 6" key="1">
    <citation type="submission" date="2019-07" db="EMBL/GenBank/DDBJ databases">
        <title>Whole genome shotgun sequence of Microvirga aerophila NBRC 106136.</title>
        <authorList>
            <person name="Hosoyama A."/>
            <person name="Uohara A."/>
            <person name="Ohji S."/>
            <person name="Ichikawa N."/>
        </authorList>
    </citation>
    <scope>NUCLEOTIDE SEQUENCE [LARGE SCALE GENOMIC DNA]</scope>
    <source>
        <strain evidence="5 6">NBRC 106136</strain>
    </source>
</reference>
<name>A0A512BRP5_9HYPH</name>
<dbReference type="EMBL" id="BJYU01000025">
    <property type="protein sequence ID" value="GEO14574.1"/>
    <property type="molecule type" value="Genomic_DNA"/>
</dbReference>
<evidence type="ECO:0000313" key="5">
    <source>
        <dbReference type="EMBL" id="GEO14574.1"/>
    </source>
</evidence>
<comment type="caution">
    <text evidence="5">The sequence shown here is derived from an EMBL/GenBank/DDBJ whole genome shotgun (WGS) entry which is preliminary data.</text>
</comment>
<dbReference type="AlphaFoldDB" id="A0A512BRP5"/>
<dbReference type="SMART" id="SM00448">
    <property type="entry name" value="REC"/>
    <property type="match status" value="1"/>
</dbReference>
<organism evidence="5 6">
    <name type="scientific">Microvirga aerophila</name>
    <dbReference type="NCBI Taxonomy" id="670291"/>
    <lineage>
        <taxon>Bacteria</taxon>
        <taxon>Pseudomonadati</taxon>
        <taxon>Pseudomonadota</taxon>
        <taxon>Alphaproteobacteria</taxon>
        <taxon>Hyphomicrobiales</taxon>
        <taxon>Methylobacteriaceae</taxon>
        <taxon>Microvirga</taxon>
    </lineage>
</organism>
<dbReference type="PROSITE" id="PS50110">
    <property type="entry name" value="RESPONSE_REGULATORY"/>
    <property type="match status" value="1"/>
</dbReference>
<dbReference type="Gene3D" id="3.40.50.2300">
    <property type="match status" value="1"/>
</dbReference>
<dbReference type="GO" id="GO:0000160">
    <property type="term" value="P:phosphorelay signal transduction system"/>
    <property type="evidence" value="ECO:0007669"/>
    <property type="project" value="InterPro"/>
</dbReference>
<evidence type="ECO:0000256" key="2">
    <source>
        <dbReference type="PROSITE-ProRule" id="PRU00169"/>
    </source>
</evidence>
<proteinExistence type="predicted"/>